<reference evidence="1" key="2">
    <citation type="journal article" date="2015" name="Data Brief">
        <title>Shoot transcriptome of the giant reed, Arundo donax.</title>
        <authorList>
            <person name="Barrero R.A."/>
            <person name="Guerrero F.D."/>
            <person name="Moolhuijzen P."/>
            <person name="Goolsby J.A."/>
            <person name="Tidwell J."/>
            <person name="Bellgard S.E."/>
            <person name="Bellgard M.I."/>
        </authorList>
    </citation>
    <scope>NUCLEOTIDE SEQUENCE</scope>
    <source>
        <tissue evidence="1">Shoot tissue taken approximately 20 cm above the soil surface</tissue>
    </source>
</reference>
<name>A0A0A9BIK1_ARUDO</name>
<proteinExistence type="predicted"/>
<accession>A0A0A9BIK1</accession>
<reference evidence="1" key="1">
    <citation type="submission" date="2014-09" db="EMBL/GenBank/DDBJ databases">
        <authorList>
            <person name="Magalhaes I.L.F."/>
            <person name="Oliveira U."/>
            <person name="Santos F.R."/>
            <person name="Vidigal T.H.D.A."/>
            <person name="Brescovit A.D."/>
            <person name="Santos A.J."/>
        </authorList>
    </citation>
    <scope>NUCLEOTIDE SEQUENCE</scope>
    <source>
        <tissue evidence="1">Shoot tissue taken approximately 20 cm above the soil surface</tissue>
    </source>
</reference>
<dbReference type="EMBL" id="GBRH01236850">
    <property type="protein sequence ID" value="JAD61045.1"/>
    <property type="molecule type" value="Transcribed_RNA"/>
</dbReference>
<sequence>MWMIFTHHALDGSSSIQVSSVHQKGGNMAPSTGSWCTLI</sequence>
<dbReference type="AlphaFoldDB" id="A0A0A9BIK1"/>
<protein>
    <submittedName>
        <fullName evidence="1">Uncharacterized protein</fullName>
    </submittedName>
</protein>
<evidence type="ECO:0000313" key="1">
    <source>
        <dbReference type="EMBL" id="JAD61045.1"/>
    </source>
</evidence>
<organism evidence="1">
    <name type="scientific">Arundo donax</name>
    <name type="common">Giant reed</name>
    <name type="synonym">Donax arundinaceus</name>
    <dbReference type="NCBI Taxonomy" id="35708"/>
    <lineage>
        <taxon>Eukaryota</taxon>
        <taxon>Viridiplantae</taxon>
        <taxon>Streptophyta</taxon>
        <taxon>Embryophyta</taxon>
        <taxon>Tracheophyta</taxon>
        <taxon>Spermatophyta</taxon>
        <taxon>Magnoliopsida</taxon>
        <taxon>Liliopsida</taxon>
        <taxon>Poales</taxon>
        <taxon>Poaceae</taxon>
        <taxon>PACMAD clade</taxon>
        <taxon>Arundinoideae</taxon>
        <taxon>Arundineae</taxon>
        <taxon>Arundo</taxon>
    </lineage>
</organism>